<name>A0A378I0B0_9GAMM</name>
<organism evidence="8 9">
    <name type="scientific">Legionella beliardensis</name>
    <dbReference type="NCBI Taxonomy" id="91822"/>
    <lineage>
        <taxon>Bacteria</taxon>
        <taxon>Pseudomonadati</taxon>
        <taxon>Pseudomonadota</taxon>
        <taxon>Gammaproteobacteria</taxon>
        <taxon>Legionellales</taxon>
        <taxon>Legionellaceae</taxon>
        <taxon>Legionella</taxon>
    </lineage>
</organism>
<evidence type="ECO:0000313" key="8">
    <source>
        <dbReference type="EMBL" id="STX28095.1"/>
    </source>
</evidence>
<evidence type="ECO:0000256" key="1">
    <source>
        <dbReference type="ARBA" id="ARBA00001353"/>
    </source>
</evidence>
<dbReference type="EC" id="4.1.2.25" evidence="6"/>
<dbReference type="NCBIfam" id="TIGR00526">
    <property type="entry name" value="folB_dom"/>
    <property type="match status" value="1"/>
</dbReference>
<dbReference type="Pfam" id="PF02152">
    <property type="entry name" value="FolB"/>
    <property type="match status" value="1"/>
</dbReference>
<comment type="similarity">
    <text evidence="3 6">Belongs to the DHNA family.</text>
</comment>
<dbReference type="UniPathway" id="UPA00077">
    <property type="reaction ID" value="UER00154"/>
</dbReference>
<evidence type="ECO:0000256" key="4">
    <source>
        <dbReference type="ARBA" id="ARBA00022909"/>
    </source>
</evidence>
<evidence type="ECO:0000256" key="3">
    <source>
        <dbReference type="ARBA" id="ARBA00005708"/>
    </source>
</evidence>
<protein>
    <recommendedName>
        <fullName evidence="6">7,8-dihydroneopterin aldolase</fullName>
        <ecNumber evidence="6">4.1.2.25</ecNumber>
    </recommendedName>
</protein>
<dbReference type="InterPro" id="IPR006156">
    <property type="entry name" value="Dihydroneopterin_aldolase"/>
</dbReference>
<reference evidence="8 9" key="1">
    <citation type="submission" date="2018-06" db="EMBL/GenBank/DDBJ databases">
        <authorList>
            <consortium name="Pathogen Informatics"/>
            <person name="Doyle S."/>
        </authorList>
    </citation>
    <scope>NUCLEOTIDE SEQUENCE [LARGE SCALE GENOMIC DNA]</scope>
    <source>
        <strain evidence="8 9">NCTC13315</strain>
    </source>
</reference>
<keyword evidence="4 6" id="KW-0289">Folate biosynthesis</keyword>
<comment type="pathway">
    <text evidence="2 6">Cofactor biosynthesis; tetrahydrofolate biosynthesis; 2-amino-4-hydroxy-6-hydroxymethyl-7,8-dihydropteridine diphosphate from 7,8-dihydroneopterin triphosphate: step 3/4.</text>
</comment>
<evidence type="ECO:0000256" key="6">
    <source>
        <dbReference type="RuleBase" id="RU362079"/>
    </source>
</evidence>
<evidence type="ECO:0000259" key="7">
    <source>
        <dbReference type="SMART" id="SM00905"/>
    </source>
</evidence>
<dbReference type="SUPFAM" id="SSF55620">
    <property type="entry name" value="Tetrahydrobiopterin biosynthesis enzymes-like"/>
    <property type="match status" value="1"/>
</dbReference>
<proteinExistence type="inferred from homology"/>
<feature type="domain" description="Dihydroneopterin aldolase/epimerase" evidence="7">
    <location>
        <begin position="4"/>
        <end position="112"/>
    </location>
</feature>
<keyword evidence="5 6" id="KW-0456">Lyase</keyword>
<dbReference type="EMBL" id="UGNV01000001">
    <property type="protein sequence ID" value="STX28095.1"/>
    <property type="molecule type" value="Genomic_DNA"/>
</dbReference>
<sequence>MDHIEISGLTVATKVGVHNWEKRIIQRLLLNISIPSDFTDCADDLNKTIDYSKLAELVTTFIESNSFNLIETIADSVAQLIKKEFNLSQVSVSVSKPHAIKNANDVRVCVTR</sequence>
<dbReference type="GO" id="GO:0046654">
    <property type="term" value="P:tetrahydrofolate biosynthetic process"/>
    <property type="evidence" value="ECO:0007669"/>
    <property type="project" value="UniProtKB-UniRule"/>
</dbReference>
<dbReference type="Proteomes" id="UP000254968">
    <property type="component" value="Unassembled WGS sequence"/>
</dbReference>
<evidence type="ECO:0000256" key="5">
    <source>
        <dbReference type="ARBA" id="ARBA00023239"/>
    </source>
</evidence>
<dbReference type="PANTHER" id="PTHR42844:SF1">
    <property type="entry name" value="DIHYDRONEOPTERIN ALDOLASE 1-RELATED"/>
    <property type="match status" value="1"/>
</dbReference>
<dbReference type="SMART" id="SM00905">
    <property type="entry name" value="FolB"/>
    <property type="match status" value="1"/>
</dbReference>
<accession>A0A378I0B0</accession>
<dbReference type="GO" id="GO:0046656">
    <property type="term" value="P:folic acid biosynthetic process"/>
    <property type="evidence" value="ECO:0007669"/>
    <property type="project" value="UniProtKB-UniRule"/>
</dbReference>
<dbReference type="GO" id="GO:0005737">
    <property type="term" value="C:cytoplasm"/>
    <property type="evidence" value="ECO:0007669"/>
    <property type="project" value="TreeGrafter"/>
</dbReference>
<dbReference type="PANTHER" id="PTHR42844">
    <property type="entry name" value="DIHYDRONEOPTERIN ALDOLASE 1-RELATED"/>
    <property type="match status" value="1"/>
</dbReference>
<dbReference type="OrthoDB" id="9810587at2"/>
<dbReference type="Gene3D" id="3.30.1130.10">
    <property type="match status" value="1"/>
</dbReference>
<dbReference type="InterPro" id="IPR043133">
    <property type="entry name" value="GTP-CH-I_C/QueF"/>
</dbReference>
<evidence type="ECO:0000256" key="2">
    <source>
        <dbReference type="ARBA" id="ARBA00005013"/>
    </source>
</evidence>
<dbReference type="InterPro" id="IPR006157">
    <property type="entry name" value="FolB_dom"/>
</dbReference>
<dbReference type="AlphaFoldDB" id="A0A378I0B0"/>
<dbReference type="NCBIfam" id="TIGR00525">
    <property type="entry name" value="folB"/>
    <property type="match status" value="1"/>
</dbReference>
<comment type="function">
    <text evidence="6">Catalyzes the conversion of 7,8-dihydroneopterin to 6-hydroxymethyl-7,8-dihydropterin.</text>
</comment>
<keyword evidence="9" id="KW-1185">Reference proteome</keyword>
<gene>
    <name evidence="8" type="primary">folB</name>
    <name evidence="8" type="ORF">NCTC13315_00619</name>
</gene>
<dbReference type="RefSeq" id="WP_115303997.1">
    <property type="nucleotide sequence ID" value="NZ_CAAAHO010000008.1"/>
</dbReference>
<evidence type="ECO:0000313" key="9">
    <source>
        <dbReference type="Proteomes" id="UP000254968"/>
    </source>
</evidence>
<comment type="catalytic activity">
    <reaction evidence="1 6">
        <text>7,8-dihydroneopterin = 6-hydroxymethyl-7,8-dihydropterin + glycolaldehyde</text>
        <dbReference type="Rhea" id="RHEA:10540"/>
        <dbReference type="ChEBI" id="CHEBI:17001"/>
        <dbReference type="ChEBI" id="CHEBI:17071"/>
        <dbReference type="ChEBI" id="CHEBI:44841"/>
        <dbReference type="EC" id="4.1.2.25"/>
    </reaction>
</comment>
<dbReference type="GO" id="GO:0004150">
    <property type="term" value="F:dihydroneopterin aldolase activity"/>
    <property type="evidence" value="ECO:0007669"/>
    <property type="project" value="UniProtKB-UniRule"/>
</dbReference>